<feature type="transmembrane region" description="Helical" evidence="6">
    <location>
        <begin position="376"/>
        <end position="395"/>
    </location>
</feature>
<dbReference type="SUPFAM" id="SSF103473">
    <property type="entry name" value="MFS general substrate transporter"/>
    <property type="match status" value="1"/>
</dbReference>
<evidence type="ECO:0000313" key="9">
    <source>
        <dbReference type="Proteomes" id="UP000053328"/>
    </source>
</evidence>
<dbReference type="RefSeq" id="XP_016235940.1">
    <property type="nucleotide sequence ID" value="XM_016380113.1"/>
</dbReference>
<dbReference type="HOGENOM" id="CLU_008455_11_5_1"/>
<dbReference type="PROSITE" id="PS50850">
    <property type="entry name" value="MFS"/>
    <property type="match status" value="1"/>
</dbReference>
<dbReference type="InterPro" id="IPR020846">
    <property type="entry name" value="MFS_dom"/>
</dbReference>
<evidence type="ECO:0000256" key="6">
    <source>
        <dbReference type="SAM" id="Phobius"/>
    </source>
</evidence>
<feature type="transmembrane region" description="Helical" evidence="6">
    <location>
        <begin position="469"/>
        <end position="491"/>
    </location>
</feature>
<dbReference type="OrthoDB" id="3936150at2759"/>
<feature type="transmembrane region" description="Helical" evidence="6">
    <location>
        <begin position="401"/>
        <end position="423"/>
    </location>
</feature>
<dbReference type="STRING" id="91928.A0A0D2BWQ3"/>
<feature type="transmembrane region" description="Helical" evidence="6">
    <location>
        <begin position="298"/>
        <end position="317"/>
    </location>
</feature>
<reference evidence="8 9" key="1">
    <citation type="submission" date="2015-01" db="EMBL/GenBank/DDBJ databases">
        <title>The Genome Sequence of Exophiala spinifera CBS89968.</title>
        <authorList>
            <consortium name="The Broad Institute Genomics Platform"/>
            <person name="Cuomo C."/>
            <person name="de Hoog S."/>
            <person name="Gorbushina A."/>
            <person name="Stielow B."/>
            <person name="Teixiera M."/>
            <person name="Abouelleil A."/>
            <person name="Chapman S.B."/>
            <person name="Priest M."/>
            <person name="Young S.K."/>
            <person name="Wortman J."/>
            <person name="Nusbaum C."/>
            <person name="Birren B."/>
        </authorList>
    </citation>
    <scope>NUCLEOTIDE SEQUENCE [LARGE SCALE GENOMIC DNA]</scope>
    <source>
        <strain evidence="8 9">CBS 89968</strain>
    </source>
</reference>
<dbReference type="VEuPathDB" id="FungiDB:PV08_05774"/>
<dbReference type="EMBL" id="KN847495">
    <property type="protein sequence ID" value="KIW15724.1"/>
    <property type="molecule type" value="Genomic_DNA"/>
</dbReference>
<accession>A0A0D2BWQ3</accession>
<feature type="transmembrane region" description="Helical" evidence="6">
    <location>
        <begin position="132"/>
        <end position="151"/>
    </location>
</feature>
<keyword evidence="2 6" id="KW-0812">Transmembrane</keyword>
<feature type="transmembrane region" description="Helical" evidence="6">
    <location>
        <begin position="157"/>
        <end position="176"/>
    </location>
</feature>
<feature type="transmembrane region" description="Helical" evidence="6">
    <location>
        <begin position="105"/>
        <end position="125"/>
    </location>
</feature>
<gene>
    <name evidence="8" type="ORF">PV08_05774</name>
</gene>
<feature type="transmembrane region" description="Helical" evidence="6">
    <location>
        <begin position="435"/>
        <end position="457"/>
    </location>
</feature>
<protein>
    <recommendedName>
        <fullName evidence="7">Major facilitator superfamily (MFS) profile domain-containing protein</fullName>
    </recommendedName>
</protein>
<keyword evidence="3 6" id="KW-1133">Transmembrane helix</keyword>
<keyword evidence="4 6" id="KW-0472">Membrane</keyword>
<dbReference type="PANTHER" id="PTHR23502:SF36">
    <property type="entry name" value="MEMBRANE TRANSPORTER"/>
    <property type="match status" value="1"/>
</dbReference>
<evidence type="ECO:0000256" key="2">
    <source>
        <dbReference type="ARBA" id="ARBA00022692"/>
    </source>
</evidence>
<dbReference type="AlphaFoldDB" id="A0A0D2BWQ3"/>
<evidence type="ECO:0000256" key="3">
    <source>
        <dbReference type="ARBA" id="ARBA00022989"/>
    </source>
</evidence>
<evidence type="ECO:0000256" key="5">
    <source>
        <dbReference type="SAM" id="MobiDB-lite"/>
    </source>
</evidence>
<dbReference type="GeneID" id="27332857"/>
<name>A0A0D2BWQ3_9EURO</name>
<dbReference type="PANTHER" id="PTHR23502">
    <property type="entry name" value="MAJOR FACILITATOR SUPERFAMILY"/>
    <property type="match status" value="1"/>
</dbReference>
<feature type="region of interest" description="Disordered" evidence="5">
    <location>
        <begin position="1"/>
        <end position="34"/>
    </location>
</feature>
<comment type="subcellular location">
    <subcellularLocation>
        <location evidence="1">Membrane</location>
        <topology evidence="1">Multi-pass membrane protein</topology>
    </subcellularLocation>
</comment>
<dbReference type="CDD" id="cd17323">
    <property type="entry name" value="MFS_Tpo1_MDR_like"/>
    <property type="match status" value="1"/>
</dbReference>
<keyword evidence="9" id="KW-1185">Reference proteome</keyword>
<dbReference type="Pfam" id="PF07690">
    <property type="entry name" value="MFS_1"/>
    <property type="match status" value="1"/>
</dbReference>
<dbReference type="InterPro" id="IPR011701">
    <property type="entry name" value="MFS"/>
</dbReference>
<sequence length="511" mass="55952">MTGAPDSTTPPDSTLSEKKEETPPAATTDVEGALSGSQDPLALLEKIRTNDDAHPSKWPLWKKWAITFIYCLLQVFVTLTSTTYVSVEFLVEEKFGITDAQVATLGQSMFIIGTAVGPAFLGPLSDIGGRKWVYVGAILLYAILNIGTALADNYPMLVIFCFLIGVAGSVALNNVAGTISDLFGDADNAAQPMALFVLSANFGPSLGSPIGEWIAENDNLSWRWIFYINIIIGGAFAVILCFVPETLPRVVISNAVKRRGSVDQNAVEIALGSSRLSVMQEFKFVTTMALKIMVTEPIVIALGLYNGFAYGLLFLYLDGVFDVFVFNNGLSYINADLTYLNFCVGVTVTFCFVPVQTYLFRRDRLKHGYHRPEARFLTSLVGVWLFPVSLLWFGFTSDGTVSYWSPIVAGGVLGFCDPLLWLAMLNYITDSYANVAASAIAAFLIPSFLIAAALAHAGVAMFENMSTKWAFATLGFLSFGLVAIIYILFFFGPRIRRYSKLARTFEHERTQ</sequence>
<dbReference type="InterPro" id="IPR036259">
    <property type="entry name" value="MFS_trans_sf"/>
</dbReference>
<organism evidence="8 9">
    <name type="scientific">Exophiala spinifera</name>
    <dbReference type="NCBI Taxonomy" id="91928"/>
    <lineage>
        <taxon>Eukaryota</taxon>
        <taxon>Fungi</taxon>
        <taxon>Dikarya</taxon>
        <taxon>Ascomycota</taxon>
        <taxon>Pezizomycotina</taxon>
        <taxon>Eurotiomycetes</taxon>
        <taxon>Chaetothyriomycetidae</taxon>
        <taxon>Chaetothyriales</taxon>
        <taxon>Herpotrichiellaceae</taxon>
        <taxon>Exophiala</taxon>
    </lineage>
</organism>
<evidence type="ECO:0000256" key="1">
    <source>
        <dbReference type="ARBA" id="ARBA00004141"/>
    </source>
</evidence>
<evidence type="ECO:0000256" key="4">
    <source>
        <dbReference type="ARBA" id="ARBA00023136"/>
    </source>
</evidence>
<dbReference type="Proteomes" id="UP000053328">
    <property type="component" value="Unassembled WGS sequence"/>
</dbReference>
<dbReference type="Gene3D" id="1.20.1250.20">
    <property type="entry name" value="MFS general substrate transporter like domains"/>
    <property type="match status" value="1"/>
</dbReference>
<feature type="compositionally biased region" description="Polar residues" evidence="5">
    <location>
        <begin position="1"/>
        <end position="14"/>
    </location>
</feature>
<evidence type="ECO:0000313" key="8">
    <source>
        <dbReference type="EMBL" id="KIW15724.1"/>
    </source>
</evidence>
<feature type="transmembrane region" description="Helical" evidence="6">
    <location>
        <begin position="224"/>
        <end position="243"/>
    </location>
</feature>
<dbReference type="GO" id="GO:0022857">
    <property type="term" value="F:transmembrane transporter activity"/>
    <property type="evidence" value="ECO:0007669"/>
    <property type="project" value="InterPro"/>
</dbReference>
<feature type="transmembrane region" description="Helical" evidence="6">
    <location>
        <begin position="64"/>
        <end position="85"/>
    </location>
</feature>
<dbReference type="GO" id="GO:0005886">
    <property type="term" value="C:plasma membrane"/>
    <property type="evidence" value="ECO:0007669"/>
    <property type="project" value="TreeGrafter"/>
</dbReference>
<proteinExistence type="predicted"/>
<evidence type="ECO:0000259" key="7">
    <source>
        <dbReference type="PROSITE" id="PS50850"/>
    </source>
</evidence>
<feature type="transmembrane region" description="Helical" evidence="6">
    <location>
        <begin position="337"/>
        <end position="355"/>
    </location>
</feature>
<feature type="domain" description="Major facilitator superfamily (MFS) profile" evidence="7">
    <location>
        <begin position="66"/>
        <end position="498"/>
    </location>
</feature>